<evidence type="ECO:0000313" key="2">
    <source>
        <dbReference type="EnsemblMetazoa" id="XP_019760806.1"/>
    </source>
</evidence>
<evidence type="ECO:0000256" key="1">
    <source>
        <dbReference type="SAM" id="MobiDB-lite"/>
    </source>
</evidence>
<dbReference type="EnsemblMetazoa" id="XM_019905247.1">
    <property type="protein sequence ID" value="XP_019760806.1"/>
    <property type="gene ID" value="LOC109538152"/>
</dbReference>
<name>A0AAR5PJ68_DENPD</name>
<feature type="compositionally biased region" description="Polar residues" evidence="1">
    <location>
        <begin position="594"/>
        <end position="603"/>
    </location>
</feature>
<organism evidence="2 3">
    <name type="scientific">Dendroctonus ponderosae</name>
    <name type="common">Mountain pine beetle</name>
    <dbReference type="NCBI Taxonomy" id="77166"/>
    <lineage>
        <taxon>Eukaryota</taxon>
        <taxon>Metazoa</taxon>
        <taxon>Ecdysozoa</taxon>
        <taxon>Arthropoda</taxon>
        <taxon>Hexapoda</taxon>
        <taxon>Insecta</taxon>
        <taxon>Pterygota</taxon>
        <taxon>Neoptera</taxon>
        <taxon>Endopterygota</taxon>
        <taxon>Coleoptera</taxon>
        <taxon>Polyphaga</taxon>
        <taxon>Cucujiformia</taxon>
        <taxon>Curculionidae</taxon>
        <taxon>Scolytinae</taxon>
        <taxon>Dendroctonus</taxon>
    </lineage>
</organism>
<dbReference type="Gene3D" id="3.40.50.150">
    <property type="entry name" value="Vaccinia Virus protein VP39"/>
    <property type="match status" value="1"/>
</dbReference>
<dbReference type="AlphaFoldDB" id="A0AAR5PJ68"/>
<accession>A0AAR5PJ68</accession>
<feature type="region of interest" description="Disordered" evidence="1">
    <location>
        <begin position="594"/>
        <end position="632"/>
    </location>
</feature>
<dbReference type="PANTHER" id="PTHR14663:SF2">
    <property type="entry name" value="METHYLTRANSFERASE NSUN7-RELATED"/>
    <property type="match status" value="1"/>
</dbReference>
<sequence>MVLEEEQPNSSKLHEWNILPKAATPACTPEPPTPGSRKRKNYLAPITWTVGDISKAGCLLTIPPQHVDFDDEQEMRRVYSLIYDVFRYKNVLSQALNDVSFFQIYCKLEHSIHHVWLLFFDLYHRSFNKRETKVMAQTAKLFDSVGLSYAENALWSQRVRLAAAVARLRIKHNALSLDELLPAHLKDERVTEQAKHSPVTCWVNCIKVSDIKEVTENIEKTFDLRMVSDLESLEKNTFKWDRHCPQVMAFHSSMRGKLARSRFVKTHLLVVQDKSFCRGAATFGKILADLGLTGSVIQTHVNSPRTTAYLATLLTHNEKIKKLMAFSAGRRKLEYEHYFTELGVTNIRIFSDRLIDSPPDAAYMEEVVAVFATPPNSYSAVTDPIDLVCSRGGDLSMLQVLTESDETKEGKQRVMRILEEQKKTLKFAMSRPQIQFVLYETHSELDIENDEMVSKTLKDINRLAKLQHAAVLGKTPMSDLPIDEETLESQPSENRLVSEAGEQADMAKENSMESLSLSGKLVMDSKEKLLDSVQVPDTDIFTTPDLPNLCPNENSCINFRKEGCFLSLIQRKEIIRLDDKYMIQMAENRGLFGSTTTQSTVKSKGSKASRKNREKSERKPKSRKKLQETEMRDEWMQTIDVDDEEMDEGSDGLISVSTSMDGYRPSSRSILGRLTSAHIRQFVSPDFKQDAFQFHAPSLFLRPSPSGAAEASSSRGKLRGRVDIKLIKKLVQKASRASQEKGVAGQSKKPKRQLKKAILDRIRSPTLSFILKSRRLPEELEAAAKALDGSPCERFNRRNGHV</sequence>
<dbReference type="InterPro" id="IPR029063">
    <property type="entry name" value="SAM-dependent_MTases_sf"/>
</dbReference>
<dbReference type="Proteomes" id="UP000019118">
    <property type="component" value="Unassembled WGS sequence"/>
</dbReference>
<protein>
    <recommendedName>
        <fullName evidence="4">SAM-dependent MTase RsmB/NOP-type domain-containing protein</fullName>
    </recommendedName>
</protein>
<dbReference type="PANTHER" id="PTHR14663">
    <property type="entry name" value="METHYLTRANSFERASE NSUN7-RELATED"/>
    <property type="match status" value="1"/>
</dbReference>
<evidence type="ECO:0008006" key="4">
    <source>
        <dbReference type="Google" id="ProtNLM"/>
    </source>
</evidence>
<dbReference type="InterPro" id="IPR042620">
    <property type="entry name" value="NSUN7"/>
</dbReference>
<feature type="compositionally biased region" description="Basic and acidic residues" evidence="1">
    <location>
        <begin position="614"/>
        <end position="632"/>
    </location>
</feature>
<keyword evidence="3" id="KW-1185">Reference proteome</keyword>
<reference evidence="2" key="2">
    <citation type="submission" date="2024-08" db="UniProtKB">
        <authorList>
            <consortium name="EnsemblMetazoa"/>
        </authorList>
    </citation>
    <scope>IDENTIFICATION</scope>
</reference>
<feature type="compositionally biased region" description="Basic residues" evidence="1">
    <location>
        <begin position="604"/>
        <end position="613"/>
    </location>
</feature>
<evidence type="ECO:0000313" key="3">
    <source>
        <dbReference type="Proteomes" id="UP000019118"/>
    </source>
</evidence>
<proteinExistence type="predicted"/>
<reference evidence="3" key="1">
    <citation type="journal article" date="2013" name="Genome Biol.">
        <title>Draft genome of the mountain pine beetle, Dendroctonus ponderosae Hopkins, a major forest pest.</title>
        <authorList>
            <person name="Keeling C.I."/>
            <person name="Yuen M.M."/>
            <person name="Liao N.Y."/>
            <person name="Docking T.R."/>
            <person name="Chan S.K."/>
            <person name="Taylor G.A."/>
            <person name="Palmquist D.L."/>
            <person name="Jackman S.D."/>
            <person name="Nguyen A."/>
            <person name="Li M."/>
            <person name="Henderson H."/>
            <person name="Janes J.K."/>
            <person name="Zhao Y."/>
            <person name="Pandoh P."/>
            <person name="Moore R."/>
            <person name="Sperling F.A."/>
            <person name="Huber D.P."/>
            <person name="Birol I."/>
            <person name="Jones S.J."/>
            <person name="Bohlmann J."/>
        </authorList>
    </citation>
    <scope>NUCLEOTIDE SEQUENCE</scope>
</reference>